<evidence type="ECO:0000256" key="2">
    <source>
        <dbReference type="ARBA" id="ARBA00022840"/>
    </source>
</evidence>
<reference evidence="4 5" key="1">
    <citation type="submission" date="2023-09" db="EMBL/GenBank/DDBJ databases">
        <title>Thioclava shenzhenensis sp. nov., a multidrug resistant bacteria-antagonizing species isolated from coastal seawater.</title>
        <authorList>
            <person name="Long M."/>
        </authorList>
    </citation>
    <scope>NUCLEOTIDE SEQUENCE [LARGE SCALE GENOMIC DNA]</scope>
    <source>
        <strain evidence="4 5">FTW29</strain>
        <plasmid evidence="4 5">unnamed1</plasmid>
    </source>
</reference>
<dbReference type="Gene3D" id="2.30.30.940">
    <property type="match status" value="1"/>
</dbReference>
<dbReference type="Pfam" id="PF13538">
    <property type="entry name" value="UvrD_C_2"/>
    <property type="match status" value="1"/>
</dbReference>
<dbReference type="Gene3D" id="3.40.50.300">
    <property type="entry name" value="P-loop containing nucleotide triphosphate hydrolases"/>
    <property type="match status" value="2"/>
</dbReference>
<keyword evidence="2" id="KW-0067">ATP-binding</keyword>
<dbReference type="PANTHER" id="PTHR43788:SF6">
    <property type="entry name" value="DNA HELICASE B"/>
    <property type="match status" value="1"/>
</dbReference>
<feature type="domain" description="UvrD-like helicase C-terminal" evidence="3">
    <location>
        <begin position="354"/>
        <end position="399"/>
    </location>
</feature>
<dbReference type="RefSeq" id="WP_330647112.1">
    <property type="nucleotide sequence ID" value="NZ_CP135444.1"/>
</dbReference>
<protein>
    <submittedName>
        <fullName evidence="4">AAA family ATPase</fullName>
    </submittedName>
</protein>
<dbReference type="SUPFAM" id="SSF52540">
    <property type="entry name" value="P-loop containing nucleoside triphosphate hydrolases"/>
    <property type="match status" value="2"/>
</dbReference>
<dbReference type="CDD" id="cd18809">
    <property type="entry name" value="SF1_C_RecD"/>
    <property type="match status" value="1"/>
</dbReference>
<keyword evidence="4" id="KW-0614">Plasmid</keyword>
<geneLocation type="plasmid" evidence="4 5">
    <name>unnamed1</name>
</geneLocation>
<keyword evidence="5" id="KW-1185">Reference proteome</keyword>
<proteinExistence type="predicted"/>
<dbReference type="Pfam" id="PF13604">
    <property type="entry name" value="AAA_30"/>
    <property type="match status" value="1"/>
</dbReference>
<evidence type="ECO:0000313" key="4">
    <source>
        <dbReference type="EMBL" id="WRY35339.1"/>
    </source>
</evidence>
<evidence type="ECO:0000313" key="5">
    <source>
        <dbReference type="Proteomes" id="UP001623290"/>
    </source>
</evidence>
<dbReference type="InterPro" id="IPR027785">
    <property type="entry name" value="UvrD-like_helicase_C"/>
</dbReference>
<dbReference type="EMBL" id="CP135444">
    <property type="protein sequence ID" value="WRY35339.1"/>
    <property type="molecule type" value="Genomic_DNA"/>
</dbReference>
<dbReference type="Proteomes" id="UP001623290">
    <property type="component" value="Plasmid unnamed1"/>
</dbReference>
<name>A0ABZ1E5R7_9RHOB</name>
<dbReference type="CDD" id="cd17933">
    <property type="entry name" value="DEXSc_RecD-like"/>
    <property type="match status" value="1"/>
</dbReference>
<dbReference type="InterPro" id="IPR050534">
    <property type="entry name" value="Coronavir_polyprotein_1ab"/>
</dbReference>
<dbReference type="PANTHER" id="PTHR43788">
    <property type="entry name" value="DNA2/NAM7 HELICASE FAMILY MEMBER"/>
    <property type="match status" value="1"/>
</dbReference>
<evidence type="ECO:0000259" key="3">
    <source>
        <dbReference type="Pfam" id="PF13538"/>
    </source>
</evidence>
<accession>A0ABZ1E5R7</accession>
<keyword evidence="1" id="KW-0547">Nucleotide-binding</keyword>
<sequence length="449" mass="48571">MEEFIARTITDCLSSEPYHDLVVPKPDLNLVEARIQAFDASQLHSLTDRQKMAIRTALSQRVMILGGYAGSGKTTCLRGICDLAESFGRALHLMALSGRAAQRMAVATGRPARTIAGFLQSMVRPDAETLPPGAMVIVDEASMLDLPTLWRILKVLGDANLMLVGDPAQLPPIGFGLTFHVLYQTERIPHVVLDRVLRQSDASGIPSVAEAVRLGNPPTLATYEGIRPGVSFIPTAPEDAIGLISAIGRDLRSCGADPRDTRIIAPVKAGPAGIEAINRHFHELRRRAKDGALFPGRSDIAEGDPIIWTRNDWDRDLMNGSMGRVQSVIDGIAHVTLDGKPFELDAADAGNLDPAYAISVHKAQGSQWRRVIIPVFPSRLLDRTLIYTAITRATDQVIMLGDRCALAGAIANMPASTARSVGLHERLQRAQGFSACADYVPEAMEAKNE</sequence>
<gene>
    <name evidence="4" type="ORF">RPE78_13865</name>
</gene>
<organism evidence="4 5">
    <name type="scientific">Thioclava litoralis</name>
    <dbReference type="NCBI Taxonomy" id="3076557"/>
    <lineage>
        <taxon>Bacteria</taxon>
        <taxon>Pseudomonadati</taxon>
        <taxon>Pseudomonadota</taxon>
        <taxon>Alphaproteobacteria</taxon>
        <taxon>Rhodobacterales</taxon>
        <taxon>Paracoccaceae</taxon>
        <taxon>Thioclava</taxon>
    </lineage>
</organism>
<evidence type="ECO:0000256" key="1">
    <source>
        <dbReference type="ARBA" id="ARBA00022741"/>
    </source>
</evidence>
<dbReference type="InterPro" id="IPR027417">
    <property type="entry name" value="P-loop_NTPase"/>
</dbReference>